<dbReference type="PANTHER" id="PTHR30629">
    <property type="entry name" value="PROPHAGE INTEGRASE"/>
    <property type="match status" value="1"/>
</dbReference>
<dbReference type="GO" id="GO:0006310">
    <property type="term" value="P:DNA recombination"/>
    <property type="evidence" value="ECO:0007669"/>
    <property type="project" value="UniProtKB-KW"/>
</dbReference>
<feature type="compositionally biased region" description="Basic and acidic residues" evidence="7">
    <location>
        <begin position="571"/>
        <end position="581"/>
    </location>
</feature>
<dbReference type="Gene3D" id="1.10.150.130">
    <property type="match status" value="1"/>
</dbReference>
<keyword evidence="3" id="KW-0229">DNA integration</keyword>
<dbReference type="InterPro" id="IPR028259">
    <property type="entry name" value="AP2-like_int_N"/>
</dbReference>
<evidence type="ECO:0000313" key="9">
    <source>
        <dbReference type="EMBL" id="RHD96022.1"/>
    </source>
</evidence>
<organism evidence="9 10">
    <name type="scientific">Agathobacter rectalis</name>
    <dbReference type="NCBI Taxonomy" id="39491"/>
    <lineage>
        <taxon>Bacteria</taxon>
        <taxon>Bacillati</taxon>
        <taxon>Bacillota</taxon>
        <taxon>Clostridia</taxon>
        <taxon>Lachnospirales</taxon>
        <taxon>Lachnospiraceae</taxon>
        <taxon>Agathobacter</taxon>
    </lineage>
</organism>
<dbReference type="InterPro" id="IPR002104">
    <property type="entry name" value="Integrase_catalytic"/>
</dbReference>
<dbReference type="InterPro" id="IPR024234">
    <property type="entry name" value="DUF3801"/>
</dbReference>
<dbReference type="Proteomes" id="UP000284835">
    <property type="component" value="Unassembled WGS sequence"/>
</dbReference>
<dbReference type="GO" id="GO:0015074">
    <property type="term" value="P:DNA integration"/>
    <property type="evidence" value="ECO:0007669"/>
    <property type="project" value="UniProtKB-KW"/>
</dbReference>
<dbReference type="PANTHER" id="PTHR30629:SF2">
    <property type="entry name" value="PROPHAGE INTEGRASE INTS-RELATED"/>
    <property type="match status" value="1"/>
</dbReference>
<feature type="region of interest" description="Disordered" evidence="7">
    <location>
        <begin position="530"/>
        <end position="581"/>
    </location>
</feature>
<dbReference type="InterPro" id="IPR050808">
    <property type="entry name" value="Phage_Integrase"/>
</dbReference>
<dbReference type="InterPro" id="IPR044068">
    <property type="entry name" value="CB"/>
</dbReference>
<dbReference type="InterPro" id="IPR010998">
    <property type="entry name" value="Integrase_recombinase_N"/>
</dbReference>
<evidence type="ECO:0000256" key="3">
    <source>
        <dbReference type="ARBA" id="ARBA00022908"/>
    </source>
</evidence>
<name>A0A414HZJ3_9FIRM</name>
<sequence>MSEVIVRERYLKNGKKVYEYCFELAHEGGKRRRRTKSGFATKREARAAGRQALYEYENVGEVVVDNNISYSDFLDFWIENDCKNTCKEQTIKGYEKKIKLYIKPELGAYRIKSINKDNLQAFITDLYNDGFSVNTVTSIKGLLTKSFNFAVDRNYIPASPAVNLVIPKNKQPDRPTRFKQHIFLEKDQVDKIFERFPKGTSSFIPLKIAYHTGMRPGEVFGLIWDDIDFVNKTITVNRQVQWYAGKRTEEEKKRTNGTSESNGYWYFCEPKYKSYRTIDIDDTLLDILKKSLGKTSMRKLLIKGGDLQVLQFNTEDMKKVEKVAKKYGILYSVLPDCNRKDGLSEVIFHTEAVPRVNMMIQKLKFGKIATFDDYLKNGDEKSLGKLMDFLKKQQGNEKSHTIEGDKVNSAIDGLIEKVGMFAMEKKAISVDQVKENFSINGEQAESVIRQLETIGVLGKKNEDGTHTVMMDKDAFINRVRGYQDLAERMRAVAASKKGENVYIDSLTYEQFMMLGDAELSRRFSMQDEAEQKAKIDREQANELEYVDESQKSDASESANASSGSAGAKPVRNPEREKPKWEDTITNRMLHWSYTPEQKEEVKKALAAGVPKATILTYFYPEVSVEKMSSYRKKP</sequence>
<feature type="compositionally biased region" description="Basic and acidic residues" evidence="7">
    <location>
        <begin position="530"/>
        <end position="540"/>
    </location>
</feature>
<comment type="similarity">
    <text evidence="2">Belongs to the 'phage' integrase family.</text>
</comment>
<dbReference type="Pfam" id="PF14659">
    <property type="entry name" value="Phage_int_SAM_3"/>
    <property type="match status" value="1"/>
</dbReference>
<protein>
    <submittedName>
        <fullName evidence="9">DUF3801 domain-containing protein</fullName>
    </submittedName>
</protein>
<keyword evidence="4 6" id="KW-0238">DNA-binding</keyword>
<proteinExistence type="inferred from homology"/>
<feature type="compositionally biased region" description="Low complexity" evidence="7">
    <location>
        <begin position="555"/>
        <end position="567"/>
    </location>
</feature>
<evidence type="ECO:0000313" key="10">
    <source>
        <dbReference type="Proteomes" id="UP000284835"/>
    </source>
</evidence>
<evidence type="ECO:0000256" key="7">
    <source>
        <dbReference type="SAM" id="MobiDB-lite"/>
    </source>
</evidence>
<comment type="caution">
    <text evidence="9">The sequence shown here is derived from an EMBL/GenBank/DDBJ whole genome shotgun (WGS) entry which is preliminary data.</text>
</comment>
<dbReference type="InterPro" id="IPR011010">
    <property type="entry name" value="DNA_brk_join_enz"/>
</dbReference>
<reference evidence="9 10" key="1">
    <citation type="submission" date="2018-08" db="EMBL/GenBank/DDBJ databases">
        <title>A genome reference for cultivated species of the human gut microbiota.</title>
        <authorList>
            <person name="Zou Y."/>
            <person name="Xue W."/>
            <person name="Luo G."/>
        </authorList>
    </citation>
    <scope>NUCLEOTIDE SEQUENCE [LARGE SCALE GENOMIC DNA]</scope>
    <source>
        <strain evidence="9 10">AM30-13AC</strain>
    </source>
</reference>
<evidence type="ECO:0000256" key="2">
    <source>
        <dbReference type="ARBA" id="ARBA00008857"/>
    </source>
</evidence>
<evidence type="ECO:0000256" key="5">
    <source>
        <dbReference type="ARBA" id="ARBA00023172"/>
    </source>
</evidence>
<evidence type="ECO:0000259" key="8">
    <source>
        <dbReference type="PROSITE" id="PS51900"/>
    </source>
</evidence>
<accession>A0A414HZJ3</accession>
<dbReference type="AlphaFoldDB" id="A0A414HZJ3"/>
<keyword evidence="5" id="KW-0233">DNA recombination</keyword>
<dbReference type="PROSITE" id="PS51900">
    <property type="entry name" value="CB"/>
    <property type="match status" value="1"/>
</dbReference>
<feature type="domain" description="Core-binding (CB)" evidence="8">
    <location>
        <begin position="72"/>
        <end position="151"/>
    </location>
</feature>
<dbReference type="GO" id="GO:0003677">
    <property type="term" value="F:DNA binding"/>
    <property type="evidence" value="ECO:0007669"/>
    <property type="project" value="UniProtKB-UniRule"/>
</dbReference>
<dbReference type="Pfam" id="PF00589">
    <property type="entry name" value="Phage_integrase"/>
    <property type="match status" value="1"/>
</dbReference>
<evidence type="ECO:0000256" key="6">
    <source>
        <dbReference type="PROSITE-ProRule" id="PRU01248"/>
    </source>
</evidence>
<dbReference type="Pfam" id="PF14657">
    <property type="entry name" value="Arm-DNA-bind_4"/>
    <property type="match status" value="1"/>
</dbReference>
<dbReference type="InterPro" id="IPR004107">
    <property type="entry name" value="Integrase_SAM-like_N"/>
</dbReference>
<dbReference type="Gene3D" id="1.10.443.10">
    <property type="entry name" value="Intergrase catalytic core"/>
    <property type="match status" value="1"/>
</dbReference>
<evidence type="ECO:0000256" key="1">
    <source>
        <dbReference type="ARBA" id="ARBA00003283"/>
    </source>
</evidence>
<dbReference type="Pfam" id="PF12687">
    <property type="entry name" value="DUF3801"/>
    <property type="match status" value="1"/>
</dbReference>
<comment type="function">
    <text evidence="1">Site-specific tyrosine recombinase, which acts by catalyzing the cutting and rejoining of the recombining DNA molecules.</text>
</comment>
<evidence type="ECO:0000256" key="4">
    <source>
        <dbReference type="ARBA" id="ARBA00023125"/>
    </source>
</evidence>
<dbReference type="EMBL" id="QSJS01000005">
    <property type="protein sequence ID" value="RHD96022.1"/>
    <property type="molecule type" value="Genomic_DNA"/>
</dbReference>
<gene>
    <name evidence="9" type="ORF">DW775_05155</name>
</gene>
<dbReference type="SUPFAM" id="SSF56349">
    <property type="entry name" value="DNA breaking-rejoining enzymes"/>
    <property type="match status" value="1"/>
</dbReference>
<dbReference type="InterPro" id="IPR013762">
    <property type="entry name" value="Integrase-like_cat_sf"/>
</dbReference>